<feature type="coiled-coil region" evidence="8">
    <location>
        <begin position="853"/>
        <end position="880"/>
    </location>
</feature>
<dbReference type="InterPro" id="IPR029460">
    <property type="entry name" value="DNAPol_HHH"/>
</dbReference>
<evidence type="ECO:0000256" key="4">
    <source>
        <dbReference type="ARBA" id="ARBA00022705"/>
    </source>
</evidence>
<evidence type="ECO:0000256" key="7">
    <source>
        <dbReference type="ARBA" id="ARBA00049244"/>
    </source>
</evidence>
<comment type="subunit">
    <text evidence="6">DNA polymerase III contains a core (composed of alpha, epsilon and theta chains) that associates with a tau subunit. This core dimerizes to form the POLIII' complex. PolIII' associates with the gamma complex (composed of gamma, delta, delta', psi and chi chains) and with the beta chain to form the complete DNA polymerase III complex.</text>
</comment>
<keyword evidence="2" id="KW-0808">Transferase</keyword>
<dbReference type="CDD" id="cd04485">
    <property type="entry name" value="DnaE_OBF"/>
    <property type="match status" value="1"/>
</dbReference>
<keyword evidence="11" id="KW-1185">Reference proteome</keyword>
<gene>
    <name evidence="10" type="ORF">MOO45_03740</name>
</gene>
<evidence type="ECO:0000313" key="11">
    <source>
        <dbReference type="Proteomes" id="UP000831495"/>
    </source>
</evidence>
<dbReference type="InterPro" id="IPR041931">
    <property type="entry name" value="DNA_pol3_alpha_thumb_dom"/>
</dbReference>
<keyword evidence="8" id="KW-0175">Coiled coil</keyword>
<sequence>MTVQLQVLSSYSLLQSTIRLPQLVQQASQMGYKFIALTDVNVTYGLVDFYKLACKAQLRPLLGMTLQIPGILDLENEYQLLVIAKTQQGYHNLLQLSTLIQTQQEPFILNEHADLFKDTALIIPAGQSELTSLLQQEKGQLVPQFLRQLQQLPTHDLYLGLDMRNMTVSQLQLRLRLSELQKIKCVLLDDVQYLNANDAFAQKILHHVSTGQKLTDTDVQGQHDLRSASQVAKQAQQLDLKKAFVNTQKLAQNCNVELEFKRTQLPQFVTPNQESSEQYLTSLTQKGLKRYLPNGIPDQYQQRLQHELQVINQMGYADYFLIVWDVVNQAHHLNILTGPGRGSAAGSLVSFVLGITQIDPLKYDLLFERFLNPERVDMPDIDLDIPDNRRGELVQYMHQKYGAQHMAQIITFGTFAAKQALRDVGSVMGLSQIELKQWSSSIPTQLGMKLQDAYRQSRQLQTLVQKNQHNRLIFDTAIQIEGLPRHFSTHAAGVVLSASDLTQTVALQAGGSENIWLTQQTKNNVEALGLLKIDFLGLRNLTILAQALKLVQQHTGTELKITQIPLDDPQTLRIFSRGATDGIFQFESPGIREVLKQLKPDNFHDIVATNALYRPGPMQNIPHFIARKHHQEPVVYPDDSLKKILQPTYGILVYQEQVMQVVAQMAGFSLAQADLLRRAIAKKDKQIMDQQRQQFIDNSLQRGHQLSNSQQVFDYIEKFANYGFNKAHAVAYSQLAYSLAYLKVYYPQSFFTALLNNLRNEAKLSTYFQDLKHRGIKVLLPDINCSQGMFTIEGANVRFGFSFIKHLRRDLIQDILRQRQRGPFKSLTNFIQRIDERFQTVDDILPLIYSGCFDNLTSNRRQLVEQLDDLIQRIKFAKGSQSIFDTLKPKQQLIEDFSNLEKLKYEQKYLSSYISGHPVDKYSSLKWLYPIQSINQIQSQQRPLILYFVKKIRVIRTKKGQQMAFLMGGDQQKDISVTVFPDLYQKTKLQENSVYLMQVRTNRNKQNEFELVAITIQPARSLMTQVPKHQLFIRFPHKKNELMEKLMILTQKFPGSTPIIVLFSENNEKILLKKNNWLNYNQQSKQSLLQLVGEGNFVYQ</sequence>
<evidence type="ECO:0000256" key="3">
    <source>
        <dbReference type="ARBA" id="ARBA00022695"/>
    </source>
</evidence>
<keyword evidence="4" id="KW-0235">DNA replication</keyword>
<dbReference type="SMART" id="SM00481">
    <property type="entry name" value="POLIIIAc"/>
    <property type="match status" value="1"/>
</dbReference>
<dbReference type="RefSeq" id="WP_249515044.1">
    <property type="nucleotide sequence ID" value="NZ_CP093366.1"/>
</dbReference>
<dbReference type="CDD" id="cd07431">
    <property type="entry name" value="PHP_PolIIIA"/>
    <property type="match status" value="1"/>
</dbReference>
<dbReference type="InterPro" id="IPR040982">
    <property type="entry name" value="DNA_pol3_finger"/>
</dbReference>
<dbReference type="Gene3D" id="3.20.20.140">
    <property type="entry name" value="Metal-dependent hydrolases"/>
    <property type="match status" value="1"/>
</dbReference>
<dbReference type="PANTHER" id="PTHR32294:SF0">
    <property type="entry name" value="DNA POLYMERASE III SUBUNIT ALPHA"/>
    <property type="match status" value="1"/>
</dbReference>
<dbReference type="Pfam" id="PF17657">
    <property type="entry name" value="DNA_pol3_finger"/>
    <property type="match status" value="1"/>
</dbReference>
<dbReference type="InterPro" id="IPR011708">
    <property type="entry name" value="DNA_pol3_alpha_NTPase_dom"/>
</dbReference>
<dbReference type="InterPro" id="IPR004805">
    <property type="entry name" value="DnaE2/DnaE/PolC"/>
</dbReference>
<evidence type="ECO:0000256" key="2">
    <source>
        <dbReference type="ARBA" id="ARBA00022679"/>
    </source>
</evidence>
<dbReference type="EMBL" id="CP093366">
    <property type="protein sequence ID" value="UQS82766.1"/>
    <property type="molecule type" value="Genomic_DNA"/>
</dbReference>
<keyword evidence="5" id="KW-0239">DNA-directed DNA polymerase</keyword>
<evidence type="ECO:0000256" key="6">
    <source>
        <dbReference type="ARBA" id="ARBA00026073"/>
    </source>
</evidence>
<evidence type="ECO:0000256" key="8">
    <source>
        <dbReference type="SAM" id="Coils"/>
    </source>
</evidence>
<reference evidence="10" key="1">
    <citation type="journal article" date="2022" name="Int. J. Syst. Evol. Microbiol.">
        <title>Apilactobacillus apisilvae sp. nov., Nicolia spurrieriana gen. nov. sp. nov., Bombilactobacillus folatiphilus sp. nov. and Bombilactobacillus thymidiniphilus sp. nov., four new lactic acid bacterial isolates from stingless bees Tetragonula carbonaria and Austroplebeia australis.</title>
        <authorList>
            <person name="Oliphant S.A."/>
            <person name="Watson-Haigh N.S."/>
            <person name="Sumby K.M."/>
            <person name="Gardner J."/>
            <person name="Groom S."/>
            <person name="Jiranek V."/>
        </authorList>
    </citation>
    <scope>NUCLEOTIDE SEQUENCE</scope>
    <source>
        <strain evidence="10">SG4_D2</strain>
    </source>
</reference>
<evidence type="ECO:0000313" key="10">
    <source>
        <dbReference type="EMBL" id="UQS82766.1"/>
    </source>
</evidence>
<organism evidence="10 11">
    <name type="scientific">Bombilactobacillus folatiphilus</name>
    <dbReference type="NCBI Taxonomy" id="2923362"/>
    <lineage>
        <taxon>Bacteria</taxon>
        <taxon>Bacillati</taxon>
        <taxon>Bacillota</taxon>
        <taxon>Bacilli</taxon>
        <taxon>Lactobacillales</taxon>
        <taxon>Lactobacillaceae</taxon>
        <taxon>Bombilactobacillus</taxon>
    </lineage>
</organism>
<dbReference type="Pfam" id="PF02811">
    <property type="entry name" value="PHP"/>
    <property type="match status" value="1"/>
</dbReference>
<dbReference type="Gene3D" id="1.10.150.870">
    <property type="match status" value="1"/>
</dbReference>
<comment type="catalytic activity">
    <reaction evidence="7">
        <text>DNA(n) + a 2'-deoxyribonucleoside 5'-triphosphate = DNA(n+1) + diphosphate</text>
        <dbReference type="Rhea" id="RHEA:22508"/>
        <dbReference type="Rhea" id="RHEA-COMP:17339"/>
        <dbReference type="Rhea" id="RHEA-COMP:17340"/>
        <dbReference type="ChEBI" id="CHEBI:33019"/>
        <dbReference type="ChEBI" id="CHEBI:61560"/>
        <dbReference type="ChEBI" id="CHEBI:173112"/>
        <dbReference type="EC" id="2.7.7.7"/>
    </reaction>
</comment>
<dbReference type="PANTHER" id="PTHR32294">
    <property type="entry name" value="DNA POLYMERASE III SUBUNIT ALPHA"/>
    <property type="match status" value="1"/>
</dbReference>
<name>A0ABY4PAU5_9LACO</name>
<dbReference type="Pfam" id="PF14579">
    <property type="entry name" value="HHH_6"/>
    <property type="match status" value="1"/>
</dbReference>
<accession>A0ABY4PAU5</accession>
<feature type="domain" description="Polymerase/histidinol phosphatase N-terminal" evidence="9">
    <location>
        <begin position="3"/>
        <end position="70"/>
    </location>
</feature>
<evidence type="ECO:0000259" key="9">
    <source>
        <dbReference type="SMART" id="SM00481"/>
    </source>
</evidence>
<evidence type="ECO:0000256" key="1">
    <source>
        <dbReference type="ARBA" id="ARBA00012417"/>
    </source>
</evidence>
<protein>
    <recommendedName>
        <fullName evidence="1">DNA-directed DNA polymerase</fullName>
        <ecNumber evidence="1">2.7.7.7</ecNumber>
    </recommendedName>
</protein>
<keyword evidence="3" id="KW-0548">Nucleotidyltransferase</keyword>
<dbReference type="InterPro" id="IPR004013">
    <property type="entry name" value="PHP_dom"/>
</dbReference>
<dbReference type="InterPro" id="IPR003141">
    <property type="entry name" value="Pol/His_phosphatase_N"/>
</dbReference>
<dbReference type="Pfam" id="PF07733">
    <property type="entry name" value="DNA_pol3_alpha"/>
    <property type="match status" value="1"/>
</dbReference>
<dbReference type="EC" id="2.7.7.7" evidence="1"/>
<evidence type="ECO:0000256" key="5">
    <source>
        <dbReference type="ARBA" id="ARBA00022932"/>
    </source>
</evidence>
<proteinExistence type="predicted"/>
<dbReference type="Proteomes" id="UP000831495">
    <property type="component" value="Chromosome"/>
</dbReference>
<dbReference type="Gene3D" id="1.10.10.1600">
    <property type="entry name" value="Bacterial DNA polymerase III alpha subunit, thumb domain"/>
    <property type="match status" value="1"/>
</dbReference>
<dbReference type="NCBIfam" id="TIGR00594">
    <property type="entry name" value="polc"/>
    <property type="match status" value="1"/>
</dbReference>